<dbReference type="EMBL" id="BGPR01076788">
    <property type="protein sequence ID" value="GBL62605.1"/>
    <property type="molecule type" value="Genomic_DNA"/>
</dbReference>
<evidence type="ECO:0000313" key="1">
    <source>
        <dbReference type="EMBL" id="GBL62605.1"/>
    </source>
</evidence>
<keyword evidence="2" id="KW-1185">Reference proteome</keyword>
<proteinExistence type="predicted"/>
<sequence>MLILKDETEIWWTGSKDSAFEPQRSRLEPQFYLRSSVYMSLVDVKSDIESQTSSYWCGVETRKEGMPAQVPSSSSEHDSK</sequence>
<gene>
    <name evidence="1" type="ORF">AVEN_187215_1</name>
</gene>
<protein>
    <submittedName>
        <fullName evidence="1">Uncharacterized protein</fullName>
    </submittedName>
</protein>
<name>A0A4Y1ZQ89_ARAVE</name>
<comment type="caution">
    <text evidence="1">The sequence shown here is derived from an EMBL/GenBank/DDBJ whole genome shotgun (WGS) entry which is preliminary data.</text>
</comment>
<reference evidence="1 2" key="1">
    <citation type="journal article" date="2019" name="Sci. Rep.">
        <title>Orb-weaving spider Araneus ventricosus genome elucidates the spidroin gene catalogue.</title>
        <authorList>
            <person name="Kono N."/>
            <person name="Nakamura H."/>
            <person name="Ohtoshi R."/>
            <person name="Moran D.A.P."/>
            <person name="Shinohara A."/>
            <person name="Yoshida Y."/>
            <person name="Fujiwara M."/>
            <person name="Mori M."/>
            <person name="Tomita M."/>
            <person name="Arakawa K."/>
        </authorList>
    </citation>
    <scope>NUCLEOTIDE SEQUENCE [LARGE SCALE GENOMIC DNA]</scope>
</reference>
<accession>A0A4Y1ZQ89</accession>
<organism evidence="1 2">
    <name type="scientific">Araneus ventricosus</name>
    <name type="common">Orbweaver spider</name>
    <name type="synonym">Epeira ventricosa</name>
    <dbReference type="NCBI Taxonomy" id="182803"/>
    <lineage>
        <taxon>Eukaryota</taxon>
        <taxon>Metazoa</taxon>
        <taxon>Ecdysozoa</taxon>
        <taxon>Arthropoda</taxon>
        <taxon>Chelicerata</taxon>
        <taxon>Arachnida</taxon>
        <taxon>Araneae</taxon>
        <taxon>Araneomorphae</taxon>
        <taxon>Entelegynae</taxon>
        <taxon>Araneoidea</taxon>
        <taxon>Araneidae</taxon>
        <taxon>Araneus</taxon>
    </lineage>
</organism>
<evidence type="ECO:0000313" key="2">
    <source>
        <dbReference type="Proteomes" id="UP000499080"/>
    </source>
</evidence>
<dbReference type="AlphaFoldDB" id="A0A4Y1ZQ89"/>
<dbReference type="Proteomes" id="UP000499080">
    <property type="component" value="Unassembled WGS sequence"/>
</dbReference>